<name>A0A3A1WKA8_9HYPH</name>
<dbReference type="AlphaFoldDB" id="A0A3A1WKA8"/>
<dbReference type="OrthoDB" id="8093542at2"/>
<dbReference type="InterPro" id="IPR008948">
    <property type="entry name" value="L-Aspartase-like"/>
</dbReference>
<comment type="caution">
    <text evidence="1">The sequence shown here is derived from an EMBL/GenBank/DDBJ whole genome shotgun (WGS) entry which is preliminary data.</text>
</comment>
<dbReference type="InterPro" id="IPR001106">
    <property type="entry name" value="Aromatic_Lyase"/>
</dbReference>
<dbReference type="SUPFAM" id="SSF48557">
    <property type="entry name" value="L-aspartase-like"/>
    <property type="match status" value="1"/>
</dbReference>
<organism evidence="1 2">
    <name type="scientific">Aureimonas flava</name>
    <dbReference type="NCBI Taxonomy" id="2320271"/>
    <lineage>
        <taxon>Bacteria</taxon>
        <taxon>Pseudomonadati</taxon>
        <taxon>Pseudomonadota</taxon>
        <taxon>Alphaproteobacteria</taxon>
        <taxon>Hyphomicrobiales</taxon>
        <taxon>Aurantimonadaceae</taxon>
        <taxon>Aureimonas</taxon>
    </lineage>
</organism>
<dbReference type="RefSeq" id="WP_119540825.1">
    <property type="nucleotide sequence ID" value="NZ_QYRN01000007.1"/>
</dbReference>
<keyword evidence="1" id="KW-0456">Lyase</keyword>
<proteinExistence type="predicted"/>
<gene>
    <name evidence="1" type="ORF">D3218_14615</name>
</gene>
<dbReference type="GO" id="GO:0016841">
    <property type="term" value="F:ammonia-lyase activity"/>
    <property type="evidence" value="ECO:0007669"/>
    <property type="project" value="UniProtKB-ARBA"/>
</dbReference>
<sequence>MTIPIPLDGSVLGFSHLGRIGAGCAVAPSAEGMDRVRHGRAILERGLASGQPIYGTNTGVGGMKDKDWRDDELAEFNLGLVRSHHFGTGAPFPNATVRKAIAIRINTALTGTVGCSPQLVDAFVDLLNADIIPIVRRTGSIGCADIGLMGQIGAVLTGVGEVSHRGARRDAAEVLAELGRAPLVFAPRDALAALAVNAIGYAAAAVALRSAARAVRVLMAVGLFSSATLGASRAPWRSAAHIGTRMQTDVGRWLCEASRDWPWHDASNVQDPLSLRMMPQIFGTTLSTLMHAGQAVLNMTARSDDNPVVVEDEVLTSGGSLPADVAIVVQSCQLTLAHIARNVFNRCVILVSGGRRGLPVNLVPEGVVATGFGPALKLMGDLYMRVLSMTAPLSPQSLVVANGAEDEAAFLPLIVERLERQVRALWRMAALEALLAAQAADVLDDGSEGLALQIRGLVRRHSAFYRADRPLSSEVEEIETEISSSGFILQLVDLASVEEFDRFFAISSDVAGGS</sequence>
<evidence type="ECO:0000313" key="2">
    <source>
        <dbReference type="Proteomes" id="UP000265750"/>
    </source>
</evidence>
<dbReference type="InterPro" id="IPR024083">
    <property type="entry name" value="Fumarase/histidase_N"/>
</dbReference>
<dbReference type="Pfam" id="PF00221">
    <property type="entry name" value="Lyase_aromatic"/>
    <property type="match status" value="1"/>
</dbReference>
<evidence type="ECO:0000313" key="1">
    <source>
        <dbReference type="EMBL" id="RIX99694.1"/>
    </source>
</evidence>
<dbReference type="EMBL" id="QYRN01000007">
    <property type="protein sequence ID" value="RIX99694.1"/>
    <property type="molecule type" value="Genomic_DNA"/>
</dbReference>
<dbReference type="PANTHER" id="PTHR10362">
    <property type="entry name" value="HISTIDINE AMMONIA-LYASE"/>
    <property type="match status" value="1"/>
</dbReference>
<dbReference type="Proteomes" id="UP000265750">
    <property type="component" value="Unassembled WGS sequence"/>
</dbReference>
<reference evidence="2" key="1">
    <citation type="submission" date="2018-09" db="EMBL/GenBank/DDBJ databases">
        <authorList>
            <person name="Tuo L."/>
        </authorList>
    </citation>
    <scope>NUCLEOTIDE SEQUENCE [LARGE SCALE GENOMIC DNA]</scope>
    <source>
        <strain evidence="2">M2BS4Y-1</strain>
    </source>
</reference>
<dbReference type="Gene3D" id="1.20.200.10">
    <property type="entry name" value="Fumarase/aspartase (Central domain)"/>
    <property type="match status" value="1"/>
</dbReference>
<protein>
    <submittedName>
        <fullName evidence="1">Histidine ammonia-lyase</fullName>
    </submittedName>
</protein>
<keyword evidence="2" id="KW-1185">Reference proteome</keyword>
<accession>A0A3A1WKA8</accession>
<dbReference type="Gene3D" id="1.10.275.10">
    <property type="entry name" value="Fumarase/aspartase (N-terminal domain)"/>
    <property type="match status" value="1"/>
</dbReference>